<reference evidence="1 2" key="1">
    <citation type="journal article" date="2018" name="Sci. Rep.">
        <title>Comparative genomics provides insights into the lifestyle and reveals functional heterogeneity of dark septate endophytic fungi.</title>
        <authorList>
            <person name="Knapp D.G."/>
            <person name="Nemeth J.B."/>
            <person name="Barry K."/>
            <person name="Hainaut M."/>
            <person name="Henrissat B."/>
            <person name="Johnson J."/>
            <person name="Kuo A."/>
            <person name="Lim J.H.P."/>
            <person name="Lipzen A."/>
            <person name="Nolan M."/>
            <person name="Ohm R.A."/>
            <person name="Tamas L."/>
            <person name="Grigoriev I.V."/>
            <person name="Spatafora J.W."/>
            <person name="Nagy L.G."/>
            <person name="Kovacs G.M."/>
        </authorList>
    </citation>
    <scope>NUCLEOTIDE SEQUENCE [LARGE SCALE GENOMIC DNA]</scope>
    <source>
        <strain evidence="1 2">DSE2036</strain>
    </source>
</reference>
<evidence type="ECO:0000313" key="1">
    <source>
        <dbReference type="EMBL" id="PVI07826.1"/>
    </source>
</evidence>
<protein>
    <submittedName>
        <fullName evidence="1">Uncharacterized protein</fullName>
    </submittedName>
</protein>
<proteinExistence type="predicted"/>
<sequence length="73" mass="8448">MCSSLSRSKTLHAEIWRRHNPYDQNWSAASSRHLNISLPRNGCIPSQSLYYLTVCLIRIFCSRRPSFACTVFV</sequence>
<dbReference type="Proteomes" id="UP000244855">
    <property type="component" value="Unassembled WGS sequence"/>
</dbReference>
<accession>A0A2V1EBW8</accession>
<dbReference type="EMBL" id="KZ805302">
    <property type="protein sequence ID" value="PVI07826.1"/>
    <property type="molecule type" value="Genomic_DNA"/>
</dbReference>
<keyword evidence="2" id="KW-1185">Reference proteome</keyword>
<organism evidence="1 2">
    <name type="scientific">Periconia macrospinosa</name>
    <dbReference type="NCBI Taxonomy" id="97972"/>
    <lineage>
        <taxon>Eukaryota</taxon>
        <taxon>Fungi</taxon>
        <taxon>Dikarya</taxon>
        <taxon>Ascomycota</taxon>
        <taxon>Pezizomycotina</taxon>
        <taxon>Dothideomycetes</taxon>
        <taxon>Pleosporomycetidae</taxon>
        <taxon>Pleosporales</taxon>
        <taxon>Massarineae</taxon>
        <taxon>Periconiaceae</taxon>
        <taxon>Periconia</taxon>
    </lineage>
</organism>
<gene>
    <name evidence="1" type="ORF">DM02DRAFT_233988</name>
</gene>
<evidence type="ECO:0000313" key="2">
    <source>
        <dbReference type="Proteomes" id="UP000244855"/>
    </source>
</evidence>
<dbReference type="AlphaFoldDB" id="A0A2V1EBW8"/>
<name>A0A2V1EBW8_9PLEO</name>